<evidence type="ECO:0000256" key="3">
    <source>
        <dbReference type="PROSITE-ProRule" id="PRU00409"/>
    </source>
</evidence>
<evidence type="ECO:0000256" key="2">
    <source>
        <dbReference type="ARBA" id="ARBA00022598"/>
    </source>
</evidence>
<gene>
    <name evidence="6" type="ORF">GPM918_LOCUS3060</name>
    <name evidence="5" type="ORF">OVA965_LOCUS1440</name>
    <name evidence="8" type="ORF">SRO942_LOCUS3060</name>
    <name evidence="7" type="ORF">TMI583_LOCUS1441</name>
</gene>
<dbReference type="Proteomes" id="UP000681722">
    <property type="component" value="Unassembled WGS sequence"/>
</dbReference>
<dbReference type="PANTHER" id="PTHR23132:SF23">
    <property type="entry name" value="D-ALANINE--D-ALANINE LIGASE B"/>
    <property type="match status" value="1"/>
</dbReference>
<dbReference type="GO" id="GO:0046872">
    <property type="term" value="F:metal ion binding"/>
    <property type="evidence" value="ECO:0007669"/>
    <property type="project" value="InterPro"/>
</dbReference>
<dbReference type="Proteomes" id="UP000677228">
    <property type="component" value="Unassembled WGS sequence"/>
</dbReference>
<keyword evidence="3" id="KW-0547">Nucleotide-binding</keyword>
<comment type="similarity">
    <text evidence="1">Belongs to the D-alanine--D-alanine ligase family.</text>
</comment>
<evidence type="ECO:0000313" key="8">
    <source>
        <dbReference type="EMBL" id="CAF3576473.1"/>
    </source>
</evidence>
<protein>
    <recommendedName>
        <fullName evidence="4">ATP-grasp domain-containing protein</fullName>
    </recommendedName>
</protein>
<dbReference type="PANTHER" id="PTHR23132">
    <property type="entry name" value="D-ALANINE--D-ALANINE LIGASE"/>
    <property type="match status" value="1"/>
</dbReference>
<organism evidence="6 9">
    <name type="scientific">Didymodactylos carnosus</name>
    <dbReference type="NCBI Taxonomy" id="1234261"/>
    <lineage>
        <taxon>Eukaryota</taxon>
        <taxon>Metazoa</taxon>
        <taxon>Spiralia</taxon>
        <taxon>Gnathifera</taxon>
        <taxon>Rotifera</taxon>
        <taxon>Eurotatoria</taxon>
        <taxon>Bdelloidea</taxon>
        <taxon>Philodinida</taxon>
        <taxon>Philodinidae</taxon>
        <taxon>Didymodactylos</taxon>
    </lineage>
</organism>
<dbReference type="Proteomes" id="UP000663829">
    <property type="component" value="Unassembled WGS sequence"/>
</dbReference>
<evidence type="ECO:0000313" key="5">
    <source>
        <dbReference type="EMBL" id="CAF0741049.1"/>
    </source>
</evidence>
<evidence type="ECO:0000259" key="4">
    <source>
        <dbReference type="PROSITE" id="PS50975"/>
    </source>
</evidence>
<dbReference type="InterPro" id="IPR011761">
    <property type="entry name" value="ATP-grasp"/>
</dbReference>
<comment type="caution">
    <text evidence="6">The sequence shown here is derived from an EMBL/GenBank/DDBJ whole genome shotgun (WGS) entry which is preliminary data.</text>
</comment>
<dbReference type="GO" id="GO:0008716">
    <property type="term" value="F:D-alanine-D-alanine ligase activity"/>
    <property type="evidence" value="ECO:0007669"/>
    <property type="project" value="InterPro"/>
</dbReference>
<feature type="domain" description="ATP-grasp" evidence="4">
    <location>
        <begin position="23"/>
        <end position="93"/>
    </location>
</feature>
<dbReference type="EMBL" id="CAJOBA010000266">
    <property type="protein sequence ID" value="CAF3518501.1"/>
    <property type="molecule type" value="Genomic_DNA"/>
</dbReference>
<name>A0A813SA63_9BILA</name>
<dbReference type="Proteomes" id="UP000682733">
    <property type="component" value="Unassembled WGS sequence"/>
</dbReference>
<dbReference type="EMBL" id="CAJNOK010000266">
    <property type="protein sequence ID" value="CAF0741049.1"/>
    <property type="molecule type" value="Genomic_DNA"/>
</dbReference>
<dbReference type="OrthoDB" id="3562at2759"/>
<dbReference type="Pfam" id="PF07478">
    <property type="entry name" value="Dala_Dala_lig_C"/>
    <property type="match status" value="1"/>
</dbReference>
<accession>A0A813SA63</accession>
<keyword evidence="2" id="KW-0436">Ligase</keyword>
<evidence type="ECO:0000313" key="7">
    <source>
        <dbReference type="EMBL" id="CAF3518501.1"/>
    </source>
</evidence>
<dbReference type="Gene3D" id="3.30.470.20">
    <property type="entry name" value="ATP-grasp fold, B domain"/>
    <property type="match status" value="1"/>
</dbReference>
<evidence type="ECO:0000256" key="1">
    <source>
        <dbReference type="ARBA" id="ARBA00010871"/>
    </source>
</evidence>
<dbReference type="SUPFAM" id="SSF56059">
    <property type="entry name" value="Glutathione synthetase ATP-binding domain-like"/>
    <property type="match status" value="1"/>
</dbReference>
<dbReference type="EMBL" id="CAJOBC010000360">
    <property type="protein sequence ID" value="CAF3576473.1"/>
    <property type="molecule type" value="Genomic_DNA"/>
</dbReference>
<dbReference type="PROSITE" id="PS50975">
    <property type="entry name" value="ATP_GRASP"/>
    <property type="match status" value="1"/>
</dbReference>
<reference evidence="6" key="1">
    <citation type="submission" date="2021-02" db="EMBL/GenBank/DDBJ databases">
        <authorList>
            <person name="Nowell W R."/>
        </authorList>
    </citation>
    <scope>NUCLEOTIDE SEQUENCE</scope>
</reference>
<keyword evidence="9" id="KW-1185">Reference proteome</keyword>
<evidence type="ECO:0000313" key="9">
    <source>
        <dbReference type="Proteomes" id="UP000663829"/>
    </source>
</evidence>
<keyword evidence="3" id="KW-0067">ATP-binding</keyword>
<dbReference type="InterPro" id="IPR011095">
    <property type="entry name" value="Dala_Dala_lig_C"/>
</dbReference>
<dbReference type="GO" id="GO:0005524">
    <property type="term" value="F:ATP binding"/>
    <property type="evidence" value="ECO:0007669"/>
    <property type="project" value="UniProtKB-UniRule"/>
</dbReference>
<proteinExistence type="inferred from homology"/>
<dbReference type="AlphaFoldDB" id="A0A813SA63"/>
<evidence type="ECO:0000313" key="6">
    <source>
        <dbReference type="EMBL" id="CAF0792219.1"/>
    </source>
</evidence>
<sequence>MTSEPKHLQKVCPVVFEHKDQLEKINIFAKKVFVSLGCRDLARIDFRVDSNGDIYLLELNVLPTIDNSNASSLVIMAEERGLSYEALIERLISPVMRRWLAVKQAAQQT</sequence>
<dbReference type="EMBL" id="CAJNOQ010000360">
    <property type="protein sequence ID" value="CAF0792219.1"/>
    <property type="molecule type" value="Genomic_DNA"/>
</dbReference>